<dbReference type="Pfam" id="PF09349">
    <property type="entry name" value="OHCU_decarbox"/>
    <property type="match status" value="1"/>
</dbReference>
<feature type="domain" description="Oxo-4-hydroxy-4-carboxy-5-ureidoimidazoline decarboxylase" evidence="7">
    <location>
        <begin position="9"/>
        <end position="161"/>
    </location>
</feature>
<dbReference type="UniPathway" id="UPA00394">
    <property type="reaction ID" value="UER00652"/>
</dbReference>
<comment type="catalytic activity">
    <reaction evidence="1">
        <text>5-hydroxy-2-oxo-4-ureido-2,5-dihydro-1H-imidazole-5-carboxylate + H(+) = (S)-allantoin + CO2</text>
        <dbReference type="Rhea" id="RHEA:26301"/>
        <dbReference type="ChEBI" id="CHEBI:15378"/>
        <dbReference type="ChEBI" id="CHEBI:15678"/>
        <dbReference type="ChEBI" id="CHEBI:16526"/>
        <dbReference type="ChEBI" id="CHEBI:58639"/>
        <dbReference type="EC" id="4.1.1.97"/>
    </reaction>
</comment>
<organism evidence="8 9">
    <name type="scientific">Bacillus taeanensis</name>
    <dbReference type="NCBI Taxonomy" id="273032"/>
    <lineage>
        <taxon>Bacteria</taxon>
        <taxon>Bacillati</taxon>
        <taxon>Bacillota</taxon>
        <taxon>Bacilli</taxon>
        <taxon>Bacillales</taxon>
        <taxon>Bacillaceae</taxon>
        <taxon>Bacillus</taxon>
    </lineage>
</organism>
<keyword evidence="5" id="KW-0210">Decarboxylase</keyword>
<name>A0A366XUH2_9BACI</name>
<evidence type="ECO:0000256" key="4">
    <source>
        <dbReference type="ARBA" id="ARBA00022631"/>
    </source>
</evidence>
<comment type="caution">
    <text evidence="8">The sequence shown here is derived from an EMBL/GenBank/DDBJ whole genome shotgun (WGS) entry which is preliminary data.</text>
</comment>
<dbReference type="PANTHER" id="PTHR43466">
    <property type="entry name" value="2-OXO-4-HYDROXY-4-CARBOXY-5-UREIDOIMIDAZOLINE DECARBOXYLASE-RELATED"/>
    <property type="match status" value="1"/>
</dbReference>
<dbReference type="Gene3D" id="1.10.3330.10">
    <property type="entry name" value="Oxo-4-hydroxy-4-carboxy-5-ureidoimidazoline decarboxylase"/>
    <property type="match status" value="1"/>
</dbReference>
<evidence type="ECO:0000313" key="8">
    <source>
        <dbReference type="EMBL" id="RBW69782.1"/>
    </source>
</evidence>
<dbReference type="GO" id="GO:0051997">
    <property type="term" value="F:2-oxo-4-hydroxy-4-carboxy-5-ureidoimidazoline decarboxylase activity"/>
    <property type="evidence" value="ECO:0007669"/>
    <property type="project" value="UniProtKB-EC"/>
</dbReference>
<keyword evidence="9" id="KW-1185">Reference proteome</keyword>
<evidence type="ECO:0000256" key="1">
    <source>
        <dbReference type="ARBA" id="ARBA00001163"/>
    </source>
</evidence>
<evidence type="ECO:0000256" key="5">
    <source>
        <dbReference type="ARBA" id="ARBA00022793"/>
    </source>
</evidence>
<evidence type="ECO:0000256" key="6">
    <source>
        <dbReference type="ARBA" id="ARBA00023239"/>
    </source>
</evidence>
<keyword evidence="6 8" id="KW-0456">Lyase</keyword>
<dbReference type="AlphaFoldDB" id="A0A366XUH2"/>
<gene>
    <name evidence="8" type="primary">uraD</name>
    <name evidence="8" type="ORF">DS031_09625</name>
</gene>
<dbReference type="Proteomes" id="UP000253314">
    <property type="component" value="Unassembled WGS sequence"/>
</dbReference>
<comment type="pathway">
    <text evidence="2">Purine metabolism; urate degradation; (S)-allantoin from urate: step 3/3.</text>
</comment>
<dbReference type="GO" id="GO:0000255">
    <property type="term" value="P:allantoin metabolic process"/>
    <property type="evidence" value="ECO:0007669"/>
    <property type="project" value="InterPro"/>
</dbReference>
<dbReference type="EMBL" id="QOCW01000008">
    <property type="protein sequence ID" value="RBW69782.1"/>
    <property type="molecule type" value="Genomic_DNA"/>
</dbReference>
<dbReference type="GO" id="GO:0006144">
    <property type="term" value="P:purine nucleobase metabolic process"/>
    <property type="evidence" value="ECO:0007669"/>
    <property type="project" value="UniProtKB-KW"/>
</dbReference>
<sequence length="165" mass="19082">MRLSINELNRMTAGSFVEKLGSVFENSPWVAERTYQKKPFQSQTHLYETMVEIVQNAGEALQLRLLRSHPDLGTKLKISAVSTREQSGAGLDQLSEEEYNQFAHLNTLYLNKFHFPFIMAVKGQSKQAILTAMKKRINKPYKVEYDTALWEVYKIACFRLDDIFL</sequence>
<dbReference type="SUPFAM" id="SSF158694">
    <property type="entry name" value="UraD-Like"/>
    <property type="match status" value="1"/>
</dbReference>
<evidence type="ECO:0000259" key="7">
    <source>
        <dbReference type="Pfam" id="PF09349"/>
    </source>
</evidence>
<evidence type="ECO:0000256" key="2">
    <source>
        <dbReference type="ARBA" id="ARBA00004754"/>
    </source>
</evidence>
<reference evidence="8 9" key="1">
    <citation type="submission" date="2018-07" db="EMBL/GenBank/DDBJ databases">
        <title>Lottiidibacillus patelloidae gen. nov., sp. nov., isolated from the intestinal tract of a marine limpet and the reclassification of B. taeanensis BH030017T, B. algicola KMM 3737T and B. hwajinpoensis SW-72T as genus Lottiidibacillus.</title>
        <authorList>
            <person name="Liu R."/>
            <person name="Huang Z."/>
        </authorList>
    </citation>
    <scope>NUCLEOTIDE SEQUENCE [LARGE SCALE GENOMIC DNA]</scope>
    <source>
        <strain evidence="8 9">BH030017</strain>
    </source>
</reference>
<dbReference type="PANTHER" id="PTHR43466:SF1">
    <property type="entry name" value="2-OXO-4-HYDROXY-4-CARBOXY-5-UREIDOIMIDAZOLINE DECARBOXYLASE-RELATED"/>
    <property type="match status" value="1"/>
</dbReference>
<dbReference type="InterPro" id="IPR036778">
    <property type="entry name" value="OHCU_decarboxylase_sf"/>
</dbReference>
<dbReference type="EC" id="4.1.1.97" evidence="3"/>
<dbReference type="GO" id="GO:0019628">
    <property type="term" value="P:urate catabolic process"/>
    <property type="evidence" value="ECO:0007669"/>
    <property type="project" value="UniProtKB-UniPathway"/>
</dbReference>
<protein>
    <recommendedName>
        <fullName evidence="3">2-oxo-4-hydroxy-4-carboxy-5-ureidoimidazoline decarboxylase</fullName>
        <ecNumber evidence="3">4.1.1.97</ecNumber>
    </recommendedName>
</protein>
<dbReference type="RefSeq" id="WP_113805865.1">
    <property type="nucleotide sequence ID" value="NZ_QOCW01000008.1"/>
</dbReference>
<evidence type="ECO:0000256" key="3">
    <source>
        <dbReference type="ARBA" id="ARBA00012257"/>
    </source>
</evidence>
<keyword evidence="4" id="KW-0659">Purine metabolism</keyword>
<evidence type="ECO:0000313" key="9">
    <source>
        <dbReference type="Proteomes" id="UP000253314"/>
    </source>
</evidence>
<dbReference type="OrthoDB" id="9800909at2"/>
<dbReference type="NCBIfam" id="TIGR03164">
    <property type="entry name" value="UHCUDC"/>
    <property type="match status" value="1"/>
</dbReference>
<accession>A0A366XUH2</accession>
<proteinExistence type="predicted"/>
<dbReference type="InterPro" id="IPR018020">
    <property type="entry name" value="OHCU_decarboxylase"/>
</dbReference>
<dbReference type="InterPro" id="IPR017580">
    <property type="entry name" value="OHCU_decarboxylase-1"/>
</dbReference>